<evidence type="ECO:0000313" key="16">
    <source>
        <dbReference type="Proteomes" id="UP001597440"/>
    </source>
</evidence>
<keyword evidence="16" id="KW-1185">Reference proteome</keyword>
<dbReference type="EMBL" id="JBHULD010000018">
    <property type="protein sequence ID" value="MFD2556498.1"/>
    <property type="molecule type" value="Genomic_DNA"/>
</dbReference>
<evidence type="ECO:0000259" key="13">
    <source>
        <dbReference type="Pfam" id="PF00593"/>
    </source>
</evidence>
<comment type="subcellular location">
    <subcellularLocation>
        <location evidence="1 10">Cell outer membrane</location>
        <topology evidence="1 10">Multi-pass membrane protein</topology>
    </subcellularLocation>
</comment>
<dbReference type="Pfam" id="PF13620">
    <property type="entry name" value="CarboxypepD_reg"/>
    <property type="match status" value="1"/>
</dbReference>
<dbReference type="Gene3D" id="2.40.170.20">
    <property type="entry name" value="TonB-dependent receptor, beta-barrel domain"/>
    <property type="match status" value="1"/>
</dbReference>
<accession>A0ABW5L8N9</accession>
<keyword evidence="5 12" id="KW-0732">Signal</keyword>
<dbReference type="PROSITE" id="PS52016">
    <property type="entry name" value="TONB_DEPENDENT_REC_3"/>
    <property type="match status" value="1"/>
</dbReference>
<sequence length="792" mass="89591">MNTRLAYFRYMAMLSILLLSGLSLHAQTGGISGTVSTANGKLLHGTTISLEPDKHSVQSDQQGYFSIKNLYPGTYHIAIARRDFAELLDTIIIVADQTVTKNFILPDETVLIDEVDIQQSVGAPISPDQLLKMNRSAMPVQVISRQTIEQMGSRRLDEVLKEQTGIAIVNNVSGGGRSVGVQLQGFGSEYVMVLIDGQPMIGRNNGNFDLSRISVANIERIEIIKGASSCLFGSDALGGAINIITRYGAIEPQAQLALHYGSLHLIDATLDAEAPFAHQRGSAHISTNYYRTDGFNTNPYLQSGQSSPPYSNFDTQARIRYQIARNTYLGTSLRYGSRTSDMTKNWDSQWQGQDKQNEQDINYTLGLEHTFRSDIRSVSRYYLSHYKVDQFTKWQGQNSNNSELQFTQMVHRYEQQFAKNYRSGFNLTGGLGGSIEYMQDETIGSTPNLTTLFAYLQGDKRIVERLDLRGGLRYDHTGSYGGKLNPSAGLQYYLNEKLSFKAGIGSGFKAPDFRMRYLVFFNPAANYLVIGNEVLKQTLDQMQQRGEISEIFRIADRLDQNLQPEKSTSLNLGAQWKPHAKLAVEAGVFQHYLRNQIDPIPVATGTKISQLYSYQNLPKVINKGIEANVQWHPLDEIQIQLGYQYLIAKDESVRDSIRTGNWPYNQNLHDPTTGQSFSPGVRDYWGMINRSRHMLNAQLFYTYSPWNSSASLRINYRGKYPFADYNGNDFIDRFDHFVPEHLLVNAYFEKRVLKERMKIRLTVDNILDFKHQLMPGQAGRIFLAGFSYRISR</sequence>
<evidence type="ECO:0000256" key="2">
    <source>
        <dbReference type="ARBA" id="ARBA00022448"/>
    </source>
</evidence>
<dbReference type="InterPro" id="IPR013784">
    <property type="entry name" value="Carb-bd-like_fold"/>
</dbReference>
<comment type="caution">
    <text evidence="15">The sequence shown here is derived from an EMBL/GenBank/DDBJ whole genome shotgun (WGS) entry which is preliminary data.</text>
</comment>
<dbReference type="RefSeq" id="WP_317195817.1">
    <property type="nucleotide sequence ID" value="NZ_JAEQMU010000001.1"/>
</dbReference>
<name>A0ABW5L8N9_9SPHI</name>
<evidence type="ECO:0000256" key="1">
    <source>
        <dbReference type="ARBA" id="ARBA00004571"/>
    </source>
</evidence>
<dbReference type="SUPFAM" id="SSF49452">
    <property type="entry name" value="Starch-binding domain-like"/>
    <property type="match status" value="1"/>
</dbReference>
<organism evidence="15 16">
    <name type="scientific">Sphingobacterium tabacisoli</name>
    <dbReference type="NCBI Taxonomy" id="2044855"/>
    <lineage>
        <taxon>Bacteria</taxon>
        <taxon>Pseudomonadati</taxon>
        <taxon>Bacteroidota</taxon>
        <taxon>Sphingobacteriia</taxon>
        <taxon>Sphingobacteriales</taxon>
        <taxon>Sphingobacteriaceae</taxon>
        <taxon>Sphingobacterium</taxon>
    </lineage>
</organism>
<evidence type="ECO:0000256" key="4">
    <source>
        <dbReference type="ARBA" id="ARBA00022692"/>
    </source>
</evidence>
<evidence type="ECO:0000256" key="9">
    <source>
        <dbReference type="ARBA" id="ARBA00023237"/>
    </source>
</evidence>
<keyword evidence="7 10" id="KW-0472">Membrane</keyword>
<gene>
    <name evidence="15" type="ORF">ACFSQW_19030</name>
</gene>
<keyword evidence="8 15" id="KW-0675">Receptor</keyword>
<dbReference type="InterPro" id="IPR037066">
    <property type="entry name" value="Plug_dom_sf"/>
</dbReference>
<feature type="signal peptide" evidence="12">
    <location>
        <begin position="1"/>
        <end position="26"/>
    </location>
</feature>
<evidence type="ECO:0000259" key="14">
    <source>
        <dbReference type="Pfam" id="PF07715"/>
    </source>
</evidence>
<dbReference type="Gene3D" id="2.60.40.1120">
    <property type="entry name" value="Carboxypeptidase-like, regulatory domain"/>
    <property type="match status" value="1"/>
</dbReference>
<keyword evidence="6 11" id="KW-0798">TonB box</keyword>
<feature type="domain" description="TonB-dependent receptor-like beta-barrel" evidence="13">
    <location>
        <begin position="286"/>
        <end position="766"/>
    </location>
</feature>
<evidence type="ECO:0000256" key="5">
    <source>
        <dbReference type="ARBA" id="ARBA00022729"/>
    </source>
</evidence>
<dbReference type="Pfam" id="PF07715">
    <property type="entry name" value="Plug"/>
    <property type="match status" value="1"/>
</dbReference>
<dbReference type="InterPro" id="IPR039426">
    <property type="entry name" value="TonB-dep_rcpt-like"/>
</dbReference>
<evidence type="ECO:0000256" key="6">
    <source>
        <dbReference type="ARBA" id="ARBA00023077"/>
    </source>
</evidence>
<feature type="domain" description="TonB-dependent receptor plug" evidence="14">
    <location>
        <begin position="135"/>
        <end position="240"/>
    </location>
</feature>
<evidence type="ECO:0000256" key="8">
    <source>
        <dbReference type="ARBA" id="ARBA00023170"/>
    </source>
</evidence>
<dbReference type="Pfam" id="PF00593">
    <property type="entry name" value="TonB_dep_Rec_b-barrel"/>
    <property type="match status" value="1"/>
</dbReference>
<dbReference type="Proteomes" id="UP001597440">
    <property type="component" value="Unassembled WGS sequence"/>
</dbReference>
<dbReference type="PANTHER" id="PTHR30069">
    <property type="entry name" value="TONB-DEPENDENT OUTER MEMBRANE RECEPTOR"/>
    <property type="match status" value="1"/>
</dbReference>
<dbReference type="PANTHER" id="PTHR30069:SF29">
    <property type="entry name" value="HEMOGLOBIN AND HEMOGLOBIN-HAPTOGLOBIN-BINDING PROTEIN 1-RELATED"/>
    <property type="match status" value="1"/>
</dbReference>
<keyword evidence="9 10" id="KW-0998">Cell outer membrane</keyword>
<protein>
    <submittedName>
        <fullName evidence="15">TonB-dependent receptor domain-containing protein</fullName>
    </submittedName>
</protein>
<keyword evidence="3 10" id="KW-1134">Transmembrane beta strand</keyword>
<dbReference type="InterPro" id="IPR036942">
    <property type="entry name" value="Beta-barrel_TonB_sf"/>
</dbReference>
<evidence type="ECO:0000256" key="3">
    <source>
        <dbReference type="ARBA" id="ARBA00022452"/>
    </source>
</evidence>
<proteinExistence type="inferred from homology"/>
<dbReference type="Gene3D" id="2.170.130.10">
    <property type="entry name" value="TonB-dependent receptor, plug domain"/>
    <property type="match status" value="1"/>
</dbReference>
<dbReference type="SUPFAM" id="SSF56935">
    <property type="entry name" value="Porins"/>
    <property type="match status" value="1"/>
</dbReference>
<evidence type="ECO:0000256" key="12">
    <source>
        <dbReference type="SAM" id="SignalP"/>
    </source>
</evidence>
<dbReference type="InterPro" id="IPR000531">
    <property type="entry name" value="Beta-barrel_TonB"/>
</dbReference>
<dbReference type="InterPro" id="IPR012910">
    <property type="entry name" value="Plug_dom"/>
</dbReference>
<evidence type="ECO:0000256" key="10">
    <source>
        <dbReference type="PROSITE-ProRule" id="PRU01360"/>
    </source>
</evidence>
<feature type="chain" id="PRO_5045576518" evidence="12">
    <location>
        <begin position="27"/>
        <end position="792"/>
    </location>
</feature>
<evidence type="ECO:0000256" key="7">
    <source>
        <dbReference type="ARBA" id="ARBA00023136"/>
    </source>
</evidence>
<reference evidence="16" key="1">
    <citation type="journal article" date="2019" name="Int. J. Syst. Evol. Microbiol.">
        <title>The Global Catalogue of Microorganisms (GCM) 10K type strain sequencing project: providing services to taxonomists for standard genome sequencing and annotation.</title>
        <authorList>
            <consortium name="The Broad Institute Genomics Platform"/>
            <consortium name="The Broad Institute Genome Sequencing Center for Infectious Disease"/>
            <person name="Wu L."/>
            <person name="Ma J."/>
        </authorList>
    </citation>
    <scope>NUCLEOTIDE SEQUENCE [LARGE SCALE GENOMIC DNA]</scope>
    <source>
        <strain evidence="16">KCTC 52298</strain>
    </source>
</reference>
<keyword evidence="2 10" id="KW-0813">Transport</keyword>
<dbReference type="CDD" id="cd01347">
    <property type="entry name" value="ligand_gated_channel"/>
    <property type="match status" value="1"/>
</dbReference>
<evidence type="ECO:0000313" key="15">
    <source>
        <dbReference type="EMBL" id="MFD2556498.1"/>
    </source>
</evidence>
<evidence type="ECO:0000256" key="11">
    <source>
        <dbReference type="RuleBase" id="RU003357"/>
    </source>
</evidence>
<keyword evidence="4 10" id="KW-0812">Transmembrane</keyword>
<comment type="similarity">
    <text evidence="10 11">Belongs to the TonB-dependent receptor family.</text>
</comment>